<dbReference type="AlphaFoldDB" id="A0A3G6IXJ6"/>
<reference evidence="2 3" key="1">
    <citation type="submission" date="2018-11" db="EMBL/GenBank/DDBJ databases">
        <authorList>
            <person name="Kleinhagauer T."/>
            <person name="Glaeser S.P."/>
            <person name="Spergser J."/>
            <person name="Ruckert C."/>
            <person name="Kaempfer P."/>
            <person name="Busse H.-J."/>
        </authorList>
    </citation>
    <scope>NUCLEOTIDE SEQUENCE [LARGE SCALE GENOMIC DNA]</scope>
    <source>
        <strain evidence="2 3">W8</strain>
    </source>
</reference>
<dbReference type="InterPro" id="IPR030395">
    <property type="entry name" value="GP_PDE_dom"/>
</dbReference>
<name>A0A3G6IXJ6_9CORY</name>
<dbReference type="EC" id="3.1.4.46" evidence="2"/>
<dbReference type="KEGG" id="cgk:CGERO_00800"/>
<dbReference type="OrthoDB" id="9758957at2"/>
<dbReference type="PANTHER" id="PTHR46211:SF13">
    <property type="entry name" value="GLYCEROPHOSPHODIESTER PHOSPHODIESTERASE 1-RELATED"/>
    <property type="match status" value="1"/>
</dbReference>
<dbReference type="InterPro" id="IPR017946">
    <property type="entry name" value="PLC-like_Pdiesterase_TIM-brl"/>
</dbReference>
<dbReference type="GO" id="GO:0008889">
    <property type="term" value="F:glycerophosphodiester phosphodiesterase activity"/>
    <property type="evidence" value="ECO:0007669"/>
    <property type="project" value="UniProtKB-EC"/>
</dbReference>
<dbReference type="GO" id="GO:0006629">
    <property type="term" value="P:lipid metabolic process"/>
    <property type="evidence" value="ECO:0007669"/>
    <property type="project" value="InterPro"/>
</dbReference>
<dbReference type="Pfam" id="PF03009">
    <property type="entry name" value="GDPD"/>
    <property type="match status" value="1"/>
</dbReference>
<accession>A0A3G6IXJ6</accession>
<organism evidence="2 3">
    <name type="scientific">Corynebacterium gerontici</name>
    <dbReference type="NCBI Taxonomy" id="2079234"/>
    <lineage>
        <taxon>Bacteria</taxon>
        <taxon>Bacillati</taxon>
        <taxon>Actinomycetota</taxon>
        <taxon>Actinomycetes</taxon>
        <taxon>Mycobacteriales</taxon>
        <taxon>Corynebacteriaceae</taxon>
        <taxon>Corynebacterium</taxon>
    </lineage>
</organism>
<dbReference type="PROSITE" id="PS51704">
    <property type="entry name" value="GP_PDE"/>
    <property type="match status" value="1"/>
</dbReference>
<dbReference type="Gene3D" id="3.20.20.190">
    <property type="entry name" value="Phosphatidylinositol (PI) phosphodiesterase"/>
    <property type="match status" value="1"/>
</dbReference>
<dbReference type="EMBL" id="CP033897">
    <property type="protein sequence ID" value="AZA10495.1"/>
    <property type="molecule type" value="Genomic_DNA"/>
</dbReference>
<dbReference type="Proteomes" id="UP000271587">
    <property type="component" value="Chromosome"/>
</dbReference>
<sequence>MHIIAHRGFRSRYPEMSQVAFEKALELPIHGVECDVRLSSDGELMCFHDPTLLRIFKDSRRVSTVTAAELRELGVLSFDELLNMVLDYNNRHLYIESKHPMRFGRMLEEQIVLKLRYRKLVDDPRMHYISFSATGVRRIARMAPNMHTVRLLRDWEPWGRAEGLSLEHAKAHPEKITDNTYLYTVNEPEDIRWAERRGIAMLATDVPDVALSQQTNQ</sequence>
<protein>
    <submittedName>
        <fullName evidence="2">Putative glycerophosphoryl diester phosphodiesterase 1</fullName>
        <ecNumber evidence="2">3.1.4.46</ecNumber>
    </submittedName>
</protein>
<keyword evidence="3" id="KW-1185">Reference proteome</keyword>
<dbReference type="RefSeq" id="WP_123932865.1">
    <property type="nucleotide sequence ID" value="NZ_CP033897.1"/>
</dbReference>
<keyword evidence="2" id="KW-0378">Hydrolase</keyword>
<evidence type="ECO:0000313" key="2">
    <source>
        <dbReference type="EMBL" id="AZA10495.1"/>
    </source>
</evidence>
<evidence type="ECO:0000313" key="3">
    <source>
        <dbReference type="Proteomes" id="UP000271587"/>
    </source>
</evidence>
<gene>
    <name evidence="2" type="primary">glpQ1</name>
    <name evidence="2" type="ORF">CGERO_00800</name>
</gene>
<dbReference type="PANTHER" id="PTHR46211">
    <property type="entry name" value="GLYCEROPHOSPHORYL DIESTER PHOSPHODIESTERASE"/>
    <property type="match status" value="1"/>
</dbReference>
<proteinExistence type="predicted"/>
<feature type="domain" description="GP-PDE" evidence="1">
    <location>
        <begin position="1"/>
        <end position="217"/>
    </location>
</feature>
<evidence type="ECO:0000259" key="1">
    <source>
        <dbReference type="PROSITE" id="PS51704"/>
    </source>
</evidence>
<dbReference type="SUPFAM" id="SSF51695">
    <property type="entry name" value="PLC-like phosphodiesterases"/>
    <property type="match status" value="1"/>
</dbReference>